<feature type="chain" id="PRO_5040423612" description="CFEM domain-containing protein" evidence="9">
    <location>
        <begin position="22"/>
        <end position="161"/>
    </location>
</feature>
<evidence type="ECO:0000313" key="12">
    <source>
        <dbReference type="Proteomes" id="UP000736672"/>
    </source>
</evidence>
<name>A0A9P9RE40_FUSSL</name>
<evidence type="ECO:0000256" key="9">
    <source>
        <dbReference type="SAM" id="SignalP"/>
    </source>
</evidence>
<accession>A0A9P9RE40</accession>
<keyword evidence="7" id="KW-1015">Disulfide bond</keyword>
<evidence type="ECO:0000256" key="4">
    <source>
        <dbReference type="ARBA" id="ARBA00022525"/>
    </source>
</evidence>
<evidence type="ECO:0000256" key="3">
    <source>
        <dbReference type="ARBA" id="ARBA00010031"/>
    </source>
</evidence>
<feature type="domain" description="CFEM" evidence="10">
    <location>
        <begin position="37"/>
        <end position="102"/>
    </location>
</feature>
<feature type="signal peptide" evidence="9">
    <location>
        <begin position="1"/>
        <end position="21"/>
    </location>
</feature>
<keyword evidence="12" id="KW-1185">Reference proteome</keyword>
<dbReference type="AlphaFoldDB" id="A0A9P9RE40"/>
<dbReference type="OrthoDB" id="3065412at2759"/>
<dbReference type="GO" id="GO:0005576">
    <property type="term" value="C:extracellular region"/>
    <property type="evidence" value="ECO:0007669"/>
    <property type="project" value="UniProtKB-SubCell"/>
</dbReference>
<keyword evidence="6 9" id="KW-0732">Signal</keyword>
<keyword evidence="5" id="KW-0336">GPI-anchor</keyword>
<protein>
    <recommendedName>
        <fullName evidence="10">CFEM domain-containing protein</fullName>
    </recommendedName>
</protein>
<dbReference type="Proteomes" id="UP000736672">
    <property type="component" value="Unassembled WGS sequence"/>
</dbReference>
<gene>
    <name evidence="11" type="ORF">B0J15DRAFT_382445</name>
</gene>
<evidence type="ECO:0000313" key="11">
    <source>
        <dbReference type="EMBL" id="KAH7276246.1"/>
    </source>
</evidence>
<evidence type="ECO:0000256" key="2">
    <source>
        <dbReference type="ARBA" id="ARBA00004613"/>
    </source>
</evidence>
<evidence type="ECO:0000256" key="8">
    <source>
        <dbReference type="ARBA" id="ARBA00023288"/>
    </source>
</evidence>
<evidence type="ECO:0000256" key="5">
    <source>
        <dbReference type="ARBA" id="ARBA00022622"/>
    </source>
</evidence>
<dbReference type="Pfam" id="PF05730">
    <property type="entry name" value="CFEM"/>
    <property type="match status" value="1"/>
</dbReference>
<keyword evidence="5" id="KW-0325">Glycoprotein</keyword>
<comment type="similarity">
    <text evidence="3">Belongs to the RBT5 family.</text>
</comment>
<organism evidence="11 12">
    <name type="scientific">Fusarium solani</name>
    <name type="common">Filamentous fungus</name>
    <dbReference type="NCBI Taxonomy" id="169388"/>
    <lineage>
        <taxon>Eukaryota</taxon>
        <taxon>Fungi</taxon>
        <taxon>Dikarya</taxon>
        <taxon>Ascomycota</taxon>
        <taxon>Pezizomycotina</taxon>
        <taxon>Sordariomycetes</taxon>
        <taxon>Hypocreomycetidae</taxon>
        <taxon>Hypocreales</taxon>
        <taxon>Nectriaceae</taxon>
        <taxon>Fusarium</taxon>
        <taxon>Fusarium solani species complex</taxon>
    </lineage>
</organism>
<evidence type="ECO:0000259" key="10">
    <source>
        <dbReference type="Pfam" id="PF05730"/>
    </source>
</evidence>
<dbReference type="GO" id="GO:0098552">
    <property type="term" value="C:side of membrane"/>
    <property type="evidence" value="ECO:0007669"/>
    <property type="project" value="UniProtKB-KW"/>
</dbReference>
<evidence type="ECO:0000256" key="6">
    <source>
        <dbReference type="ARBA" id="ARBA00022729"/>
    </source>
</evidence>
<keyword evidence="8" id="KW-0449">Lipoprotein</keyword>
<comment type="caution">
    <text evidence="11">The sequence shown here is derived from an EMBL/GenBank/DDBJ whole genome shotgun (WGS) entry which is preliminary data.</text>
</comment>
<proteinExistence type="inferred from homology"/>
<reference evidence="11" key="1">
    <citation type="journal article" date="2021" name="Nat. Commun.">
        <title>Genetic determinants of endophytism in the Arabidopsis root mycobiome.</title>
        <authorList>
            <person name="Mesny F."/>
            <person name="Miyauchi S."/>
            <person name="Thiergart T."/>
            <person name="Pickel B."/>
            <person name="Atanasova L."/>
            <person name="Karlsson M."/>
            <person name="Huettel B."/>
            <person name="Barry K.W."/>
            <person name="Haridas S."/>
            <person name="Chen C."/>
            <person name="Bauer D."/>
            <person name="Andreopoulos W."/>
            <person name="Pangilinan J."/>
            <person name="LaButti K."/>
            <person name="Riley R."/>
            <person name="Lipzen A."/>
            <person name="Clum A."/>
            <person name="Drula E."/>
            <person name="Henrissat B."/>
            <person name="Kohler A."/>
            <person name="Grigoriev I.V."/>
            <person name="Martin F.M."/>
            <person name="Hacquard S."/>
        </authorList>
    </citation>
    <scope>NUCLEOTIDE SEQUENCE</scope>
    <source>
        <strain evidence="11">FSSC 5 MPI-SDFR-AT-0091</strain>
    </source>
</reference>
<keyword evidence="5" id="KW-0472">Membrane</keyword>
<evidence type="ECO:0000256" key="1">
    <source>
        <dbReference type="ARBA" id="ARBA00004589"/>
    </source>
</evidence>
<comment type="subcellular location">
    <subcellularLocation>
        <location evidence="1">Membrane</location>
        <topology evidence="1">Lipid-anchor</topology>
        <topology evidence="1">GPI-anchor</topology>
    </subcellularLocation>
    <subcellularLocation>
        <location evidence="2">Secreted</location>
    </subcellularLocation>
</comment>
<dbReference type="EMBL" id="JAGTJS010000001">
    <property type="protein sequence ID" value="KAH7276246.1"/>
    <property type="molecule type" value="Genomic_DNA"/>
</dbReference>
<sequence length="161" mass="16302">MGFPTNTILFRILALAVAVRATTTVSTPKPTTLPGLVSEIPSCVAGCLETIHEQIGCDAANLECLCSDVGSLVAKMGPCIIKHGCELDEASDGTDLIRPICDRMGDKPDNAGIVSASKVLDAAIATQATTDASSTSTNAAGNVGYNTIKVLAAGAVAALVI</sequence>
<keyword evidence="4" id="KW-0964">Secreted</keyword>
<dbReference type="InterPro" id="IPR008427">
    <property type="entry name" value="Extracellular_membr_CFEM_dom"/>
</dbReference>
<evidence type="ECO:0000256" key="7">
    <source>
        <dbReference type="ARBA" id="ARBA00023157"/>
    </source>
</evidence>